<name>A0A6B0GL87_9EURY</name>
<feature type="compositionally biased region" description="Low complexity" evidence="1">
    <location>
        <begin position="60"/>
        <end position="88"/>
    </location>
</feature>
<dbReference type="AlphaFoldDB" id="A0A6B0GL87"/>
<evidence type="ECO:0000256" key="1">
    <source>
        <dbReference type="SAM" id="MobiDB-lite"/>
    </source>
</evidence>
<sequence length="117" mass="12510">MGDVHSRLKSLAADTLARRFPAATVTVEESIPVPRFRPTPDTEATGHTARIVHTVDTEQTEPTGATEQTTLTASTGATAAIERTAAAGDTDRIRRADVCVTFDEPHAEWGRGLVVEV</sequence>
<dbReference type="Proteomes" id="UP000451471">
    <property type="component" value="Unassembled WGS sequence"/>
</dbReference>
<feature type="region of interest" description="Disordered" evidence="1">
    <location>
        <begin position="58"/>
        <end position="88"/>
    </location>
</feature>
<dbReference type="EMBL" id="WSZK01000022">
    <property type="protein sequence ID" value="MWG35400.1"/>
    <property type="molecule type" value="Genomic_DNA"/>
</dbReference>
<accession>A0A6B0GL87</accession>
<keyword evidence="3" id="KW-1185">Reference proteome</keyword>
<dbReference type="OrthoDB" id="198036at2157"/>
<evidence type="ECO:0000313" key="2">
    <source>
        <dbReference type="EMBL" id="MWG35400.1"/>
    </source>
</evidence>
<reference evidence="2 3" key="1">
    <citation type="submission" date="2019-12" db="EMBL/GenBank/DDBJ databases">
        <title>Halocatena pleomorpha gen. nov. sp. nov., an extremely halophilic archaeon of family Halobacteriaceae isolated from saltpan soil.</title>
        <authorList>
            <person name="Pal Y."/>
            <person name="Verma A."/>
            <person name="Krishnamurthi S."/>
            <person name="Kumar P."/>
        </authorList>
    </citation>
    <scope>NUCLEOTIDE SEQUENCE [LARGE SCALE GENOMIC DNA]</scope>
    <source>
        <strain evidence="2 3">JCM 16495</strain>
    </source>
</reference>
<protein>
    <submittedName>
        <fullName evidence="2">Uncharacterized protein</fullName>
    </submittedName>
</protein>
<organism evidence="2 3">
    <name type="scientific">Halomarina oriensis</name>
    <dbReference type="NCBI Taxonomy" id="671145"/>
    <lineage>
        <taxon>Archaea</taxon>
        <taxon>Methanobacteriati</taxon>
        <taxon>Methanobacteriota</taxon>
        <taxon>Stenosarchaea group</taxon>
        <taxon>Halobacteria</taxon>
        <taxon>Halobacteriales</taxon>
        <taxon>Natronomonadaceae</taxon>
        <taxon>Halomarina</taxon>
    </lineage>
</organism>
<evidence type="ECO:0000313" key="3">
    <source>
        <dbReference type="Proteomes" id="UP000451471"/>
    </source>
</evidence>
<proteinExistence type="predicted"/>
<comment type="caution">
    <text evidence="2">The sequence shown here is derived from an EMBL/GenBank/DDBJ whole genome shotgun (WGS) entry which is preliminary data.</text>
</comment>
<dbReference type="RefSeq" id="WP_158205079.1">
    <property type="nucleotide sequence ID" value="NZ_WSZK01000022.1"/>
</dbReference>
<gene>
    <name evidence="2" type="ORF">GQS65_13050</name>
</gene>